<dbReference type="Pfam" id="PF02309">
    <property type="entry name" value="AUX_IAA"/>
    <property type="match status" value="1"/>
</dbReference>
<feature type="domain" description="PB1" evidence="12">
    <location>
        <begin position="208"/>
        <end position="310"/>
    </location>
</feature>
<feature type="compositionally biased region" description="Low complexity" evidence="11">
    <location>
        <begin position="159"/>
        <end position="174"/>
    </location>
</feature>
<evidence type="ECO:0000256" key="3">
    <source>
        <dbReference type="ARBA" id="ARBA00011726"/>
    </source>
</evidence>
<keyword evidence="7 10" id="KW-0539">Nucleus</keyword>
<evidence type="ECO:0000256" key="1">
    <source>
        <dbReference type="ARBA" id="ARBA00004123"/>
    </source>
</evidence>
<comment type="similarity">
    <text evidence="2 10">Belongs to the Aux/IAA family.</text>
</comment>
<evidence type="ECO:0000256" key="10">
    <source>
        <dbReference type="RuleBase" id="RU004549"/>
    </source>
</evidence>
<comment type="subunit">
    <text evidence="3 10">Homodimers and heterodimers.</text>
</comment>
<comment type="function">
    <text evidence="9">Aux/IAA proteins are short-lived transcriptional factors that function as repressors of early auxin response genes at low auxin concentrations. Repression is thought to result from the interaction with auxin response factors (ARFs), proteins that bind to the auxin-responsive promoter element (AuxRE). Formation of heterodimers with ARF proteins may alter their ability to modulate early auxin response genes expression.</text>
</comment>
<organism evidence="13 14">
    <name type="scientific">Salix suchowensis</name>
    <dbReference type="NCBI Taxonomy" id="1278906"/>
    <lineage>
        <taxon>Eukaryota</taxon>
        <taxon>Viridiplantae</taxon>
        <taxon>Streptophyta</taxon>
        <taxon>Embryophyta</taxon>
        <taxon>Tracheophyta</taxon>
        <taxon>Spermatophyta</taxon>
        <taxon>Magnoliopsida</taxon>
        <taxon>eudicotyledons</taxon>
        <taxon>Gunneridae</taxon>
        <taxon>Pentapetalae</taxon>
        <taxon>rosids</taxon>
        <taxon>fabids</taxon>
        <taxon>Malpighiales</taxon>
        <taxon>Salicaceae</taxon>
        <taxon>Saliceae</taxon>
        <taxon>Salix</taxon>
    </lineage>
</organism>
<dbReference type="InterPro" id="IPR003311">
    <property type="entry name" value="AUX_IAA"/>
</dbReference>
<dbReference type="PANTHER" id="PTHR31734">
    <property type="entry name" value="AUXIN-RESPONSIVE PROTEIN IAA17"/>
    <property type="match status" value="1"/>
</dbReference>
<feature type="compositionally biased region" description="Polar residues" evidence="11">
    <location>
        <begin position="111"/>
        <end position="121"/>
    </location>
</feature>
<keyword evidence="14" id="KW-1185">Reference proteome</keyword>
<dbReference type="SUPFAM" id="SSF54277">
    <property type="entry name" value="CAD &amp; PB1 domains"/>
    <property type="match status" value="1"/>
</dbReference>
<evidence type="ECO:0000256" key="2">
    <source>
        <dbReference type="ARBA" id="ARBA00006728"/>
    </source>
</evidence>
<dbReference type="PANTHER" id="PTHR31734:SF138">
    <property type="entry name" value="AUXIN-RESPONSIVE PROTEIN IAA8"/>
    <property type="match status" value="1"/>
</dbReference>
<dbReference type="InterPro" id="IPR053793">
    <property type="entry name" value="PB1-like"/>
</dbReference>
<keyword evidence="5 10" id="KW-0805">Transcription regulation</keyword>
<sequence length="330" mass="35967">MSPPLLGVVEEEGQSNVTLLASPASAESVCLNGLELKERNYMGLSDCSSVDSSAVSAASDERKTSLNLKATELRLGLPGSQSPERNPELSLLSSAQFDEKPFFPLHPSNDGHYSTQKNVVSGNKRGFSDAMDEFSESKFMSNSEAGQERSHAANETRPPHNSSANNSSAPAPKAQVVGWPPIKSFRKNSLATTSKNTEEVDGKAGPGALFIKVSMDGAPYLRKVDLRNYSAYQELSSALEKMFSCFTIGQYGSHGAPGREMLSESKLKDLLHGSEYVLTYEDKDGDWMLVGDVPWEMFIETCKRLRIMKSSDAIGLGVFVMHLKPILLLF</sequence>
<evidence type="ECO:0000313" key="13">
    <source>
        <dbReference type="EMBL" id="KAJ6391388.1"/>
    </source>
</evidence>
<evidence type="ECO:0000256" key="9">
    <source>
        <dbReference type="ARBA" id="ARBA00025283"/>
    </source>
</evidence>
<comment type="caution">
    <text evidence="13">The sequence shown here is derived from an EMBL/GenBank/DDBJ whole genome shotgun (WGS) entry which is preliminary data.</text>
</comment>
<dbReference type="PROSITE" id="PS51745">
    <property type="entry name" value="PB1"/>
    <property type="match status" value="1"/>
</dbReference>
<gene>
    <name evidence="13" type="ORF">OIU77_025381</name>
</gene>
<feature type="region of interest" description="Disordered" evidence="11">
    <location>
        <begin position="138"/>
        <end position="178"/>
    </location>
</feature>
<feature type="compositionally biased region" description="Basic and acidic residues" evidence="11">
    <location>
        <begin position="146"/>
        <end position="158"/>
    </location>
</feature>
<dbReference type="Gene3D" id="3.10.20.90">
    <property type="entry name" value="Phosphatidylinositol 3-kinase Catalytic Subunit, Chain A, domain 1"/>
    <property type="match status" value="1"/>
</dbReference>
<evidence type="ECO:0000256" key="7">
    <source>
        <dbReference type="ARBA" id="ARBA00023242"/>
    </source>
</evidence>
<evidence type="ECO:0000259" key="12">
    <source>
        <dbReference type="PROSITE" id="PS51745"/>
    </source>
</evidence>
<evidence type="ECO:0000256" key="8">
    <source>
        <dbReference type="ARBA" id="ARBA00023294"/>
    </source>
</evidence>
<evidence type="ECO:0000256" key="4">
    <source>
        <dbReference type="ARBA" id="ARBA00022491"/>
    </source>
</evidence>
<evidence type="ECO:0000313" key="14">
    <source>
        <dbReference type="Proteomes" id="UP001141253"/>
    </source>
</evidence>
<accession>A0ABQ9BW21</accession>
<feature type="region of interest" description="Disordered" evidence="11">
    <location>
        <begin position="106"/>
        <end position="126"/>
    </location>
</feature>
<comment type="subcellular location">
    <subcellularLocation>
        <location evidence="1 10">Nucleus</location>
    </subcellularLocation>
</comment>
<keyword evidence="6 10" id="KW-0804">Transcription</keyword>
<keyword evidence="4 10" id="KW-0678">Repressor</keyword>
<reference evidence="13" key="2">
    <citation type="journal article" date="2023" name="Int. J. Mol. Sci.">
        <title>De Novo Assembly and Annotation of 11 Diverse Shrub Willow (Salix) Genomes Reveals Novel Gene Organization in Sex-Linked Regions.</title>
        <authorList>
            <person name="Hyden B."/>
            <person name="Feng K."/>
            <person name="Yates T.B."/>
            <person name="Jawdy S."/>
            <person name="Cereghino C."/>
            <person name="Smart L.B."/>
            <person name="Muchero W."/>
        </authorList>
    </citation>
    <scope>NUCLEOTIDE SEQUENCE</scope>
    <source>
        <tissue evidence="13">Shoot tip</tissue>
    </source>
</reference>
<keyword evidence="8 10" id="KW-0927">Auxin signaling pathway</keyword>
<dbReference type="InterPro" id="IPR033389">
    <property type="entry name" value="AUX/IAA_dom"/>
</dbReference>
<dbReference type="Proteomes" id="UP001141253">
    <property type="component" value="Chromosome 2"/>
</dbReference>
<evidence type="ECO:0000256" key="5">
    <source>
        <dbReference type="ARBA" id="ARBA00023015"/>
    </source>
</evidence>
<protein>
    <recommendedName>
        <fullName evidence="10">Auxin-responsive protein</fullName>
    </recommendedName>
</protein>
<dbReference type="EMBL" id="JAPFFI010000006">
    <property type="protein sequence ID" value="KAJ6391388.1"/>
    <property type="molecule type" value="Genomic_DNA"/>
</dbReference>
<reference evidence="13" key="1">
    <citation type="submission" date="2022-10" db="EMBL/GenBank/DDBJ databases">
        <authorList>
            <person name="Hyden B.L."/>
            <person name="Feng K."/>
            <person name="Yates T."/>
            <person name="Jawdy S."/>
            <person name="Smart L.B."/>
            <person name="Muchero W."/>
        </authorList>
    </citation>
    <scope>NUCLEOTIDE SEQUENCE</scope>
    <source>
        <tissue evidence="13">Shoot tip</tissue>
    </source>
</reference>
<evidence type="ECO:0000256" key="11">
    <source>
        <dbReference type="SAM" id="MobiDB-lite"/>
    </source>
</evidence>
<evidence type="ECO:0000256" key="6">
    <source>
        <dbReference type="ARBA" id="ARBA00023163"/>
    </source>
</evidence>
<proteinExistence type="inferred from homology"/>
<name>A0ABQ9BW21_9ROSI</name>